<dbReference type="EMBL" id="CM046396">
    <property type="protein sequence ID" value="KAI8539108.1"/>
    <property type="molecule type" value="Genomic_DNA"/>
</dbReference>
<reference evidence="1" key="1">
    <citation type="submission" date="2022-02" db="EMBL/GenBank/DDBJ databases">
        <title>Plant Genome Project.</title>
        <authorList>
            <person name="Zhang R.-G."/>
        </authorList>
    </citation>
    <scope>NUCLEOTIDE SEQUENCE</scope>
    <source>
        <strain evidence="1">AT1</strain>
    </source>
</reference>
<gene>
    <name evidence="1" type="ORF">RHMOL_Rhmol09G0155400</name>
</gene>
<organism evidence="1 2">
    <name type="scientific">Rhododendron molle</name>
    <name type="common">Chinese azalea</name>
    <name type="synonym">Azalea mollis</name>
    <dbReference type="NCBI Taxonomy" id="49168"/>
    <lineage>
        <taxon>Eukaryota</taxon>
        <taxon>Viridiplantae</taxon>
        <taxon>Streptophyta</taxon>
        <taxon>Embryophyta</taxon>
        <taxon>Tracheophyta</taxon>
        <taxon>Spermatophyta</taxon>
        <taxon>Magnoliopsida</taxon>
        <taxon>eudicotyledons</taxon>
        <taxon>Gunneridae</taxon>
        <taxon>Pentapetalae</taxon>
        <taxon>asterids</taxon>
        <taxon>Ericales</taxon>
        <taxon>Ericaceae</taxon>
        <taxon>Ericoideae</taxon>
        <taxon>Rhodoreae</taxon>
        <taxon>Rhododendron</taxon>
    </lineage>
</organism>
<comment type="caution">
    <text evidence="1">The sequence shown here is derived from an EMBL/GenBank/DDBJ whole genome shotgun (WGS) entry which is preliminary data.</text>
</comment>
<proteinExistence type="predicted"/>
<sequence length="76" mass="8253">MNTIINKRFKPDCMVYSVALSIRFTEVVYSTTTATEGRENSLGSSEHPTPDSEGIACMRAACELAALVLNSGRKLV</sequence>
<name>A0ACC0MFH8_RHOML</name>
<evidence type="ECO:0000313" key="2">
    <source>
        <dbReference type="Proteomes" id="UP001062846"/>
    </source>
</evidence>
<evidence type="ECO:0000313" key="1">
    <source>
        <dbReference type="EMBL" id="KAI8539108.1"/>
    </source>
</evidence>
<dbReference type="Proteomes" id="UP001062846">
    <property type="component" value="Chromosome 9"/>
</dbReference>
<accession>A0ACC0MFH8</accession>
<keyword evidence="2" id="KW-1185">Reference proteome</keyword>
<protein>
    <submittedName>
        <fullName evidence="1">Uncharacterized protein</fullName>
    </submittedName>
</protein>